<dbReference type="Gramene" id="ABO94317">
    <property type="protein sequence ID" value="ABO94317"/>
    <property type="gene ID" value="OSTLU_4661"/>
</dbReference>
<feature type="repeat" description="RCC1" evidence="2">
    <location>
        <begin position="300"/>
        <end position="328"/>
    </location>
</feature>
<evidence type="ECO:0000256" key="2">
    <source>
        <dbReference type="PROSITE-ProRule" id="PRU00235"/>
    </source>
</evidence>
<evidence type="ECO:0000313" key="4">
    <source>
        <dbReference type="EMBL" id="ABO94317.1"/>
    </source>
</evidence>
<dbReference type="STRING" id="436017.A4RS67"/>
<feature type="non-terminal residue" evidence="4">
    <location>
        <position position="1"/>
    </location>
</feature>
<feature type="repeat" description="RCC1" evidence="2">
    <location>
        <begin position="190"/>
        <end position="242"/>
    </location>
</feature>
<dbReference type="SUPFAM" id="SSF50985">
    <property type="entry name" value="RCC1/BLIP-II"/>
    <property type="match status" value="1"/>
</dbReference>
<dbReference type="InterPro" id="IPR051210">
    <property type="entry name" value="Ub_ligase/GEF_domain"/>
</dbReference>
<dbReference type="OMA" id="SEELHCW"/>
<dbReference type="AlphaFoldDB" id="A4RS67"/>
<dbReference type="InterPro" id="IPR000408">
    <property type="entry name" value="Reg_chr_condens"/>
</dbReference>
<feature type="repeat" description="RCC1" evidence="2">
    <location>
        <begin position="127"/>
        <end position="189"/>
    </location>
</feature>
<dbReference type="InterPro" id="IPR058923">
    <property type="entry name" value="RCC1-like_dom"/>
</dbReference>
<proteinExistence type="predicted"/>
<keyword evidence="1" id="KW-0677">Repeat</keyword>
<dbReference type="PRINTS" id="PR00633">
    <property type="entry name" value="RCCNDNSATION"/>
</dbReference>
<name>A4RS67_OSTLU</name>
<gene>
    <name evidence="4" type="ORF">OSTLU_4661</name>
</gene>
<evidence type="ECO:0000313" key="5">
    <source>
        <dbReference type="Proteomes" id="UP000001568"/>
    </source>
</evidence>
<accession>A4RS67</accession>
<sequence>KGVDSISLGGSHNVVLSRDGTIVTWGLASSGELGHVGTTPIEVNVPRFVTVRSAEDKITQIATGFNHTLAVDRAGRLFACGRGRSGQLGLGTFRDGAPFARIAALRGMRVVSAVAGGAHSICITSDGNVWSWGDCRYGQLGLGDLTFAAAAGWNNGVPWPCLVESLNDMDEPVASMSAGGAHSIFVTTGGRMYVCGRGKHGALGVADGSIMENRVQKCSCGTRCRVAVAAAGATHSCVLTSCGGVFTTGENSYGQLGHGDKTSTYVFTRVEALRGKTVTTVSAGHNHTGAVVESAEKGESSLYLWGRGDWGQLGNGDLRSCTKPQEVK</sequence>
<dbReference type="Pfam" id="PF25390">
    <property type="entry name" value="WD40_RLD"/>
    <property type="match status" value="1"/>
</dbReference>
<feature type="non-terminal residue" evidence="4">
    <location>
        <position position="328"/>
    </location>
</feature>
<feature type="repeat" description="RCC1" evidence="2">
    <location>
        <begin position="75"/>
        <end position="126"/>
    </location>
</feature>
<dbReference type="EMBL" id="CP000581">
    <property type="protein sequence ID" value="ABO94317.1"/>
    <property type="molecule type" value="Genomic_DNA"/>
</dbReference>
<dbReference type="InterPro" id="IPR009091">
    <property type="entry name" value="RCC1/BLIP-II"/>
</dbReference>
<dbReference type="GeneID" id="4999973"/>
<organism evidence="4 5">
    <name type="scientific">Ostreococcus lucimarinus (strain CCE9901)</name>
    <dbReference type="NCBI Taxonomy" id="436017"/>
    <lineage>
        <taxon>Eukaryota</taxon>
        <taxon>Viridiplantae</taxon>
        <taxon>Chlorophyta</taxon>
        <taxon>Mamiellophyceae</taxon>
        <taxon>Mamiellales</taxon>
        <taxon>Bathycoccaceae</taxon>
        <taxon>Ostreococcus</taxon>
    </lineage>
</organism>
<dbReference type="PROSITE" id="PS00626">
    <property type="entry name" value="RCC1_2"/>
    <property type="match status" value="1"/>
</dbReference>
<dbReference type="PROSITE" id="PS50012">
    <property type="entry name" value="RCC1_3"/>
    <property type="match status" value="6"/>
</dbReference>
<dbReference type="KEGG" id="olu:OSTLU_4661"/>
<feature type="repeat" description="RCC1" evidence="2">
    <location>
        <begin position="20"/>
        <end position="74"/>
    </location>
</feature>
<dbReference type="OrthoDB" id="498720at2759"/>
<evidence type="ECO:0000256" key="1">
    <source>
        <dbReference type="ARBA" id="ARBA00022737"/>
    </source>
</evidence>
<evidence type="ECO:0000259" key="3">
    <source>
        <dbReference type="Pfam" id="PF25390"/>
    </source>
</evidence>
<dbReference type="HOGENOM" id="CLU_005210_8_3_1"/>
<dbReference type="Gene3D" id="2.130.10.30">
    <property type="entry name" value="Regulator of chromosome condensation 1/beta-lactamase-inhibitor protein II"/>
    <property type="match status" value="2"/>
</dbReference>
<keyword evidence="5" id="KW-1185">Reference proteome</keyword>
<feature type="repeat" description="RCC1" evidence="2">
    <location>
        <begin position="243"/>
        <end position="294"/>
    </location>
</feature>
<protein>
    <recommendedName>
        <fullName evidence="3">RCC1-like domain-containing protein</fullName>
    </recommendedName>
</protein>
<dbReference type="PANTHER" id="PTHR22870">
    <property type="entry name" value="REGULATOR OF CHROMOSOME CONDENSATION"/>
    <property type="match status" value="1"/>
</dbReference>
<reference evidence="4 5" key="1">
    <citation type="journal article" date="2007" name="Proc. Natl. Acad. Sci. U.S.A.">
        <title>The tiny eukaryote Ostreococcus provides genomic insights into the paradox of plankton speciation.</title>
        <authorList>
            <person name="Palenik B."/>
            <person name="Grimwood J."/>
            <person name="Aerts A."/>
            <person name="Rouze P."/>
            <person name="Salamov A."/>
            <person name="Putnam N."/>
            <person name="Dupont C."/>
            <person name="Jorgensen R."/>
            <person name="Derelle E."/>
            <person name="Rombauts S."/>
            <person name="Zhou K."/>
            <person name="Otillar R."/>
            <person name="Merchant S.S."/>
            <person name="Podell S."/>
            <person name="Gaasterland T."/>
            <person name="Napoli C."/>
            <person name="Gendler K."/>
            <person name="Manuell A."/>
            <person name="Tai V."/>
            <person name="Vallon O."/>
            <person name="Piganeau G."/>
            <person name="Jancek S."/>
            <person name="Heijde M."/>
            <person name="Jabbari K."/>
            <person name="Bowler C."/>
            <person name="Lohr M."/>
            <person name="Robbens S."/>
            <person name="Werner G."/>
            <person name="Dubchak I."/>
            <person name="Pazour G.J."/>
            <person name="Ren Q."/>
            <person name="Paulsen I."/>
            <person name="Delwiche C."/>
            <person name="Schmutz J."/>
            <person name="Rokhsar D."/>
            <person name="Van de Peer Y."/>
            <person name="Moreau H."/>
            <person name="Grigoriev I.V."/>
        </authorList>
    </citation>
    <scope>NUCLEOTIDE SEQUENCE [LARGE SCALE GENOMIC DNA]</scope>
    <source>
        <strain evidence="4 5">CCE9901</strain>
    </source>
</reference>
<feature type="domain" description="RCC1-like" evidence="3">
    <location>
        <begin position="4"/>
        <end position="328"/>
    </location>
</feature>
<dbReference type="Proteomes" id="UP000001568">
    <property type="component" value="Chromosome 1"/>
</dbReference>
<dbReference type="eggNOG" id="KOG0941">
    <property type="taxonomic scope" value="Eukaryota"/>
</dbReference>
<dbReference type="RefSeq" id="XP_001416025.1">
    <property type="nucleotide sequence ID" value="XM_001415988.1"/>
</dbReference>
<dbReference type="PANTHER" id="PTHR22870:SF408">
    <property type="entry name" value="OS09G0560450 PROTEIN"/>
    <property type="match status" value="1"/>
</dbReference>